<dbReference type="InterPro" id="IPR013094">
    <property type="entry name" value="AB_hydrolase_3"/>
</dbReference>
<accession>Q0CBQ8</accession>
<dbReference type="OrthoDB" id="408631at2759"/>
<dbReference type="Gene3D" id="3.40.50.1820">
    <property type="entry name" value="alpha/beta hydrolase"/>
    <property type="match status" value="1"/>
</dbReference>
<dbReference type="SUPFAM" id="SSF53474">
    <property type="entry name" value="alpha/beta-Hydrolases"/>
    <property type="match status" value="1"/>
</dbReference>
<dbReference type="InterPro" id="IPR050300">
    <property type="entry name" value="GDXG_lipolytic_enzyme"/>
</dbReference>
<dbReference type="PANTHER" id="PTHR48081">
    <property type="entry name" value="AB HYDROLASE SUPERFAMILY PROTEIN C4A8.06C"/>
    <property type="match status" value="1"/>
</dbReference>
<dbReference type="InterPro" id="IPR029058">
    <property type="entry name" value="AB_hydrolase_fold"/>
</dbReference>
<name>Q0CBQ8_ASPTN</name>
<dbReference type="STRING" id="341663.Q0CBQ8"/>
<dbReference type="GeneID" id="4323152"/>
<dbReference type="eggNOG" id="KOG1515">
    <property type="taxonomic scope" value="Eukaryota"/>
</dbReference>
<evidence type="ECO:0000256" key="1">
    <source>
        <dbReference type="ARBA" id="ARBA00022801"/>
    </source>
</evidence>
<dbReference type="EMBL" id="CH476606">
    <property type="protein sequence ID" value="EAU31008.1"/>
    <property type="molecule type" value="Genomic_DNA"/>
</dbReference>
<feature type="domain" description="Alpha/beta hydrolase fold-3" evidence="2">
    <location>
        <begin position="41"/>
        <end position="256"/>
    </location>
</feature>
<evidence type="ECO:0000313" key="4">
    <source>
        <dbReference type="Proteomes" id="UP000007963"/>
    </source>
</evidence>
<dbReference type="RefSeq" id="XP_001217462.1">
    <property type="nucleotide sequence ID" value="XM_001217461.1"/>
</dbReference>
<dbReference type="Proteomes" id="UP000007963">
    <property type="component" value="Unassembled WGS sequence"/>
</dbReference>
<proteinExistence type="predicted"/>
<gene>
    <name evidence="3" type="ORF">ATEG_08876</name>
</gene>
<dbReference type="OMA" id="WTYENAS"/>
<dbReference type="Pfam" id="PF07859">
    <property type="entry name" value="Abhydrolase_3"/>
    <property type="match status" value="1"/>
</dbReference>
<sequence length="282" mass="30973">MAANRWASFANRQDVIIENDLKARIYLPVARSSGLKHPVGVFGHSGGFCEGDLDSEDTLCRIIAHRYPCIVVSIDYRKAPAWKVPTAFEDFLRGFLWAHDSADELGGDQSKVFCFGCSAGGTLSLGTAHKLIELGKGDLLRGVINCAGGAVHPEFVPDRFRAKYNAMTECGSDSVPIINAATARMINEISGLNLHKENPWINPLLSPHLGQFPPTYLVACGVDPLRDDAVLVADELQRLGVRVKIDVYDGLPHIFWMIASLPSAERFVTNLLQGIRFVLERD</sequence>
<dbReference type="HOGENOM" id="CLU_012494_6_3_1"/>
<dbReference type="VEuPathDB" id="FungiDB:ATEG_08876"/>
<protein>
    <recommendedName>
        <fullName evidence="2">Alpha/beta hydrolase fold-3 domain-containing protein</fullName>
    </recommendedName>
</protein>
<dbReference type="AlphaFoldDB" id="Q0CBQ8"/>
<organism evidence="3 4">
    <name type="scientific">Aspergillus terreus (strain NIH 2624 / FGSC A1156)</name>
    <dbReference type="NCBI Taxonomy" id="341663"/>
    <lineage>
        <taxon>Eukaryota</taxon>
        <taxon>Fungi</taxon>
        <taxon>Dikarya</taxon>
        <taxon>Ascomycota</taxon>
        <taxon>Pezizomycotina</taxon>
        <taxon>Eurotiomycetes</taxon>
        <taxon>Eurotiomycetidae</taxon>
        <taxon>Eurotiales</taxon>
        <taxon>Aspergillaceae</taxon>
        <taxon>Aspergillus</taxon>
        <taxon>Aspergillus subgen. Circumdati</taxon>
    </lineage>
</organism>
<reference evidence="4" key="1">
    <citation type="submission" date="2005-09" db="EMBL/GenBank/DDBJ databases">
        <title>Annotation of the Aspergillus terreus NIH2624 genome.</title>
        <authorList>
            <person name="Birren B.W."/>
            <person name="Lander E.S."/>
            <person name="Galagan J.E."/>
            <person name="Nusbaum C."/>
            <person name="Devon K."/>
            <person name="Henn M."/>
            <person name="Ma L.-J."/>
            <person name="Jaffe D.B."/>
            <person name="Butler J."/>
            <person name="Alvarez P."/>
            <person name="Gnerre S."/>
            <person name="Grabherr M."/>
            <person name="Kleber M."/>
            <person name="Mauceli E.W."/>
            <person name="Brockman W."/>
            <person name="Rounsley S."/>
            <person name="Young S.K."/>
            <person name="LaButti K."/>
            <person name="Pushparaj V."/>
            <person name="DeCaprio D."/>
            <person name="Crawford M."/>
            <person name="Koehrsen M."/>
            <person name="Engels R."/>
            <person name="Montgomery P."/>
            <person name="Pearson M."/>
            <person name="Howarth C."/>
            <person name="Larson L."/>
            <person name="Luoma S."/>
            <person name="White J."/>
            <person name="Alvarado L."/>
            <person name="Kodira C.D."/>
            <person name="Zeng Q."/>
            <person name="Oleary S."/>
            <person name="Yandava C."/>
            <person name="Denning D.W."/>
            <person name="Nierman W.C."/>
            <person name="Milne T."/>
            <person name="Madden K."/>
        </authorList>
    </citation>
    <scope>NUCLEOTIDE SEQUENCE [LARGE SCALE GENOMIC DNA]</scope>
    <source>
        <strain evidence="4">NIH 2624 / FGSC A1156</strain>
    </source>
</reference>
<keyword evidence="1" id="KW-0378">Hydrolase</keyword>
<evidence type="ECO:0000313" key="3">
    <source>
        <dbReference type="EMBL" id="EAU31008.1"/>
    </source>
</evidence>
<dbReference type="GO" id="GO:0016787">
    <property type="term" value="F:hydrolase activity"/>
    <property type="evidence" value="ECO:0007669"/>
    <property type="project" value="UniProtKB-KW"/>
</dbReference>
<evidence type="ECO:0000259" key="2">
    <source>
        <dbReference type="Pfam" id="PF07859"/>
    </source>
</evidence>